<geneLocation type="plasmid" evidence="1 2">
    <name>pPF72-1</name>
</geneLocation>
<protein>
    <submittedName>
        <fullName evidence="1">Uncharacterized protein</fullName>
    </submittedName>
</protein>
<dbReference type="Proteomes" id="UP000035651">
    <property type="component" value="Plasmid pPF72-1"/>
</dbReference>
<sequence>MGMTAGSIVKDFDVIEDVGARQITGFVDAFSHAPLFKIAIFFFYGGRDVHVWPTRSGEVPSIDNSA</sequence>
<keyword evidence="2" id="KW-1185">Reference proteome</keyword>
<dbReference type="EMBL" id="CP011808">
    <property type="protein sequence ID" value="AKM33377.1"/>
    <property type="molecule type" value="Genomic_DNA"/>
</dbReference>
<organism evidence="1 2">
    <name type="scientific">Pandoraea faecigallinarum</name>
    <dbReference type="NCBI Taxonomy" id="656179"/>
    <lineage>
        <taxon>Bacteria</taxon>
        <taxon>Pseudomonadati</taxon>
        <taxon>Pseudomonadota</taxon>
        <taxon>Betaproteobacteria</taxon>
        <taxon>Burkholderiales</taxon>
        <taxon>Burkholderiaceae</taxon>
        <taxon>Pandoraea</taxon>
    </lineage>
</organism>
<accession>A0A0H3X083</accession>
<keyword evidence="1" id="KW-0614">Plasmid</keyword>
<evidence type="ECO:0000313" key="2">
    <source>
        <dbReference type="Proteomes" id="UP000035651"/>
    </source>
</evidence>
<proteinExistence type="predicted"/>
<gene>
    <name evidence="1" type="ORF">AB870_24665</name>
</gene>
<evidence type="ECO:0000313" key="1">
    <source>
        <dbReference type="EMBL" id="AKM33377.1"/>
    </source>
</evidence>
<reference evidence="1" key="1">
    <citation type="submission" date="2016-06" db="EMBL/GenBank/DDBJ databases">
        <title>Complete Genome Sequence of Pandoraea faecigallinarum DSM-23572.</title>
        <authorList>
            <person name="Yong D."/>
            <person name="Ee R."/>
            <person name="Lim Y.-L."/>
            <person name="Yin W.-F."/>
            <person name="Chan K.-G."/>
        </authorList>
    </citation>
    <scope>NUCLEOTIDE SEQUENCE</scope>
    <source>
        <strain evidence="1">DSM 23572</strain>
        <plasmid evidence="1">pPF72-1</plasmid>
    </source>
</reference>
<dbReference type="KEGG" id="pfg:AB870_24665"/>
<dbReference type="AlphaFoldDB" id="A0A0H3X083"/>
<name>A0A0H3X083_9BURK</name>